<evidence type="ECO:0000313" key="2">
    <source>
        <dbReference type="EMBL" id="MTD15979.1"/>
    </source>
</evidence>
<sequence>MNDWQPLPSPDSLGLSRIDGALRVEFRRPDALNAFDSAMAVALLEVIGNAASDDSVRSVLITGSGRAFSAGADINSQFGGDDALGVIEQELREVSNPTIIGLRELGKPVVAAVNGPAAGIGCSLALAADLVLASDKAFFLLAFSNIGLTPDGGSSLLVPARIGLGRAFVMALLAERLPAAEAVAWGLADRVVPAAELDTVATELAVRLANGPTAAYAATKAAINAAVLGGLPAALDREATAQGRLIGTADFAEGTAAFTEKRAPRFEGR</sequence>
<dbReference type="AlphaFoldDB" id="A0A7K1FRI7"/>
<keyword evidence="3" id="KW-1185">Reference proteome</keyword>
<dbReference type="Gene3D" id="1.10.12.10">
    <property type="entry name" value="Lyase 2-enoyl-coa Hydratase, Chain A, domain 2"/>
    <property type="match status" value="1"/>
</dbReference>
<name>A0A7K1FRI7_9ACTN</name>
<dbReference type="InterPro" id="IPR001753">
    <property type="entry name" value="Enoyl-CoA_hydra/iso"/>
</dbReference>
<evidence type="ECO:0000313" key="3">
    <source>
        <dbReference type="Proteomes" id="UP000460221"/>
    </source>
</evidence>
<proteinExistence type="inferred from homology"/>
<dbReference type="Proteomes" id="UP000460221">
    <property type="component" value="Unassembled WGS sequence"/>
</dbReference>
<protein>
    <submittedName>
        <fullName evidence="2">Enoyl-CoA hydratase</fullName>
    </submittedName>
</protein>
<dbReference type="InterPro" id="IPR014748">
    <property type="entry name" value="Enoyl-CoA_hydra_C"/>
</dbReference>
<dbReference type="Pfam" id="PF00378">
    <property type="entry name" value="ECH_1"/>
    <property type="match status" value="1"/>
</dbReference>
<dbReference type="CDD" id="cd06558">
    <property type="entry name" value="crotonase-like"/>
    <property type="match status" value="1"/>
</dbReference>
<gene>
    <name evidence="2" type="ORF">GIS00_18750</name>
</gene>
<dbReference type="RefSeq" id="WP_154769971.1">
    <property type="nucleotide sequence ID" value="NZ_WLYK01000008.1"/>
</dbReference>
<reference evidence="2 3" key="1">
    <citation type="submission" date="2019-11" db="EMBL/GenBank/DDBJ databases">
        <authorList>
            <person name="Jiang L.-Q."/>
        </authorList>
    </citation>
    <scope>NUCLEOTIDE SEQUENCE [LARGE SCALE GENOMIC DNA]</scope>
    <source>
        <strain evidence="2 3">YIM 132087</strain>
    </source>
</reference>
<comment type="caution">
    <text evidence="2">The sequence shown here is derived from an EMBL/GenBank/DDBJ whole genome shotgun (WGS) entry which is preliminary data.</text>
</comment>
<dbReference type="SUPFAM" id="SSF52096">
    <property type="entry name" value="ClpP/crotonase"/>
    <property type="match status" value="1"/>
</dbReference>
<dbReference type="EMBL" id="WLYK01000008">
    <property type="protein sequence ID" value="MTD15979.1"/>
    <property type="molecule type" value="Genomic_DNA"/>
</dbReference>
<dbReference type="PANTHER" id="PTHR43459">
    <property type="entry name" value="ENOYL-COA HYDRATASE"/>
    <property type="match status" value="1"/>
</dbReference>
<dbReference type="Gene3D" id="3.90.226.10">
    <property type="entry name" value="2-enoyl-CoA Hydratase, Chain A, domain 1"/>
    <property type="match status" value="1"/>
</dbReference>
<accession>A0A7K1FRI7</accession>
<dbReference type="PANTHER" id="PTHR43459:SF1">
    <property type="entry name" value="EG:BACN32G11.4 PROTEIN"/>
    <property type="match status" value="1"/>
</dbReference>
<dbReference type="GO" id="GO:0003824">
    <property type="term" value="F:catalytic activity"/>
    <property type="evidence" value="ECO:0007669"/>
    <property type="project" value="UniProtKB-ARBA"/>
</dbReference>
<dbReference type="InterPro" id="IPR029045">
    <property type="entry name" value="ClpP/crotonase-like_dom_sf"/>
</dbReference>
<comment type="similarity">
    <text evidence="1">Belongs to the enoyl-CoA hydratase/isomerase family.</text>
</comment>
<organism evidence="2 3">
    <name type="scientific">Nakamurella alba</name>
    <dbReference type="NCBI Taxonomy" id="2665158"/>
    <lineage>
        <taxon>Bacteria</taxon>
        <taxon>Bacillati</taxon>
        <taxon>Actinomycetota</taxon>
        <taxon>Actinomycetes</taxon>
        <taxon>Nakamurellales</taxon>
        <taxon>Nakamurellaceae</taxon>
        <taxon>Nakamurella</taxon>
    </lineage>
</organism>
<evidence type="ECO:0000256" key="1">
    <source>
        <dbReference type="ARBA" id="ARBA00005254"/>
    </source>
</evidence>